<dbReference type="InterPro" id="IPR001119">
    <property type="entry name" value="SLH_dom"/>
</dbReference>
<dbReference type="InterPro" id="IPR051465">
    <property type="entry name" value="Cell_Envelope_Struct_Comp"/>
</dbReference>
<dbReference type="InterPro" id="IPR036514">
    <property type="entry name" value="SGNH_hydro_sf"/>
</dbReference>
<dbReference type="InterPro" id="IPR013830">
    <property type="entry name" value="SGNH_hydro"/>
</dbReference>
<dbReference type="AlphaFoldDB" id="A0A8E2LEQ3"/>
<feature type="chain" id="PRO_5034267663" description="SLH domain-containing protein" evidence="2">
    <location>
        <begin position="26"/>
        <end position="434"/>
    </location>
</feature>
<dbReference type="Proteomes" id="UP000189761">
    <property type="component" value="Unassembled WGS sequence"/>
</dbReference>
<evidence type="ECO:0000256" key="1">
    <source>
        <dbReference type="ARBA" id="ARBA00022729"/>
    </source>
</evidence>
<comment type="caution">
    <text evidence="4">The sequence shown here is derived from an EMBL/GenBank/DDBJ whole genome shotgun (WGS) entry which is preliminary data.</text>
</comment>
<dbReference type="Pfam" id="PF00395">
    <property type="entry name" value="SLH"/>
    <property type="match status" value="3"/>
</dbReference>
<evidence type="ECO:0000313" key="5">
    <source>
        <dbReference type="Proteomes" id="UP000189761"/>
    </source>
</evidence>
<feature type="signal peptide" evidence="2">
    <location>
        <begin position="1"/>
        <end position="25"/>
    </location>
</feature>
<evidence type="ECO:0000256" key="2">
    <source>
        <dbReference type="SAM" id="SignalP"/>
    </source>
</evidence>
<feature type="domain" description="SLH" evidence="3">
    <location>
        <begin position="320"/>
        <end position="373"/>
    </location>
</feature>
<proteinExistence type="predicted"/>
<keyword evidence="5" id="KW-1185">Reference proteome</keyword>
<dbReference type="Gene3D" id="3.40.50.1110">
    <property type="entry name" value="SGNH hydrolase"/>
    <property type="match status" value="1"/>
</dbReference>
<feature type="domain" description="SLH" evidence="3">
    <location>
        <begin position="256"/>
        <end position="319"/>
    </location>
</feature>
<dbReference type="RefSeq" id="WP_078110324.1">
    <property type="nucleotide sequence ID" value="NZ_CP065424.1"/>
</dbReference>
<dbReference type="PROSITE" id="PS51272">
    <property type="entry name" value="SLH"/>
    <property type="match status" value="3"/>
</dbReference>
<keyword evidence="1 2" id="KW-0732">Signal</keyword>
<sequence>MRKRICSSLFALLLLVGMLCSPSYASSKQKLDYLALGDSLAAGQTPNKGIDKGYADFLAQQLDEVQLLGSFDKRFAVPGYTTTNVLEDIQNNVSKPDLSGKEANIQKMIADAEIITIDAGANDLLKEIKVDFSKGTLQYDPEKLKAAITTVGTNTVQIINQIRELNSNAKIYVMGYYNPFPNLSKEQTTQLLQLLQLLNTTIQEATEKFGAIYVATAEEFNVHAKDYLPNPVDIHPNKDGYLVIANSFWKSFKNNGQTISFKDTVPSWAADEVIYLAQKGIIAGYDNGKFGANDLIQRVHSGLLIKRSIIFDDTIAPDPNYKDVNKNTYGYTTIAKLTEKGIFSGNNGFFYPTHSLTRGEMAKILVEAFHLKGSLQHTFNDVNKHWANEYIMILQANQITQGYPDGSFKPNEKITRAEFSTMLARMMNTDFRTK</sequence>
<gene>
    <name evidence="4" type="ORF">BWZ43_12740</name>
</gene>
<organism evidence="4 5">
    <name type="scientific">Heyndrickxia oleronia</name>
    <dbReference type="NCBI Taxonomy" id="38875"/>
    <lineage>
        <taxon>Bacteria</taxon>
        <taxon>Bacillati</taxon>
        <taxon>Bacillota</taxon>
        <taxon>Bacilli</taxon>
        <taxon>Bacillales</taxon>
        <taxon>Bacillaceae</taxon>
        <taxon>Heyndrickxia</taxon>
    </lineage>
</organism>
<feature type="domain" description="SLH" evidence="3">
    <location>
        <begin position="374"/>
        <end position="434"/>
    </location>
</feature>
<name>A0A8E2LEQ3_9BACI</name>
<evidence type="ECO:0000259" key="3">
    <source>
        <dbReference type="PROSITE" id="PS51272"/>
    </source>
</evidence>
<evidence type="ECO:0000313" key="4">
    <source>
        <dbReference type="EMBL" id="OOP68002.1"/>
    </source>
</evidence>
<dbReference type="SUPFAM" id="SSF52266">
    <property type="entry name" value="SGNH hydrolase"/>
    <property type="match status" value="1"/>
</dbReference>
<dbReference type="PANTHER" id="PTHR43308">
    <property type="entry name" value="OUTER MEMBRANE PROTEIN ALPHA-RELATED"/>
    <property type="match status" value="1"/>
</dbReference>
<dbReference type="EMBL" id="MTLA01000142">
    <property type="protein sequence ID" value="OOP68002.1"/>
    <property type="molecule type" value="Genomic_DNA"/>
</dbReference>
<accession>A0A8E2LEQ3</accession>
<dbReference type="PANTHER" id="PTHR43308:SF5">
    <property type="entry name" value="S-LAYER PROTEIN _ PEPTIDOGLYCAN ENDO-BETA-N-ACETYLGLUCOSAMINIDASE"/>
    <property type="match status" value="1"/>
</dbReference>
<reference evidence="4 5" key="1">
    <citation type="submission" date="2017-01" db="EMBL/GenBank/DDBJ databases">
        <title>Draft genome sequence of Bacillus oleronius.</title>
        <authorList>
            <person name="Allam M."/>
        </authorList>
    </citation>
    <scope>NUCLEOTIDE SEQUENCE [LARGE SCALE GENOMIC DNA]</scope>
    <source>
        <strain evidence="4 5">DSM 9356</strain>
    </source>
</reference>
<dbReference type="Pfam" id="PF13472">
    <property type="entry name" value="Lipase_GDSL_2"/>
    <property type="match status" value="1"/>
</dbReference>
<protein>
    <recommendedName>
        <fullName evidence="3">SLH domain-containing protein</fullName>
    </recommendedName>
</protein>